<dbReference type="PANTHER" id="PTHR40078">
    <property type="entry name" value="INTEGRAL MEMBRANE PROTEIN-RELATED"/>
    <property type="match status" value="1"/>
</dbReference>
<keyword evidence="3" id="KW-1185">Reference proteome</keyword>
<gene>
    <name evidence="2" type="ORF">QYB95_00615</name>
</gene>
<protein>
    <submittedName>
        <fullName evidence="2">YitT family protein</fullName>
    </submittedName>
</protein>
<dbReference type="PANTHER" id="PTHR40078:SF1">
    <property type="entry name" value="INTEGRAL MEMBRANE PROTEIN"/>
    <property type="match status" value="1"/>
</dbReference>
<accession>A0ABT8GKT3</accession>
<reference evidence="2" key="1">
    <citation type="submission" date="2023-07" db="EMBL/GenBank/DDBJ databases">
        <title>Ureibacillus sp. isolated from freshwater well.</title>
        <authorList>
            <person name="Kirdat K."/>
            <person name="Bhatt A."/>
            <person name="Teware R."/>
            <person name="Bhavsar Y."/>
            <person name="Yadav A."/>
        </authorList>
    </citation>
    <scope>NUCLEOTIDE SEQUENCE</scope>
    <source>
        <strain evidence="2">BA0131</strain>
    </source>
</reference>
<feature type="transmembrane region" description="Helical" evidence="1">
    <location>
        <begin position="77"/>
        <end position="96"/>
    </location>
</feature>
<dbReference type="Pfam" id="PF19700">
    <property type="entry name" value="DUF6198"/>
    <property type="match status" value="1"/>
</dbReference>
<comment type="caution">
    <text evidence="2">The sequence shown here is derived from an EMBL/GenBank/DDBJ whole genome shotgun (WGS) entry which is preliminary data.</text>
</comment>
<keyword evidence="1" id="KW-1133">Transmembrane helix</keyword>
<keyword evidence="1" id="KW-0472">Membrane</keyword>
<feature type="transmembrane region" description="Helical" evidence="1">
    <location>
        <begin position="108"/>
        <end position="127"/>
    </location>
</feature>
<proteinExistence type="predicted"/>
<sequence length="219" mass="24080">MRKELIWKWLFFFVGLAVMSLGVSMVIKGKALGTGSWDVLHIALFENVGLTIGSWSVITGFVIVGSTSLLLKEWPKLATWLNMILCGPFIDFYSWILPDSTGIFFDVFYFLMGILVLGVGCGLYISPRLGAGPRDTLMMIFAKKFRGSIGRARLAMEALIALIGGLLGGPIGAGTLIIALCTGYVVQMSLPFFEKMLAKKLDNKDQDKDFSHKNLAKEL</sequence>
<keyword evidence="1" id="KW-0812">Transmembrane</keyword>
<dbReference type="RefSeq" id="WP_301136133.1">
    <property type="nucleotide sequence ID" value="NZ_JAUHTQ010000001.1"/>
</dbReference>
<evidence type="ECO:0000313" key="3">
    <source>
        <dbReference type="Proteomes" id="UP001172743"/>
    </source>
</evidence>
<dbReference type="Proteomes" id="UP001172743">
    <property type="component" value="Unassembled WGS sequence"/>
</dbReference>
<feature type="transmembrane region" description="Helical" evidence="1">
    <location>
        <begin position="7"/>
        <end position="27"/>
    </location>
</feature>
<dbReference type="EMBL" id="JAUHTQ010000001">
    <property type="protein sequence ID" value="MDN4492025.1"/>
    <property type="molecule type" value="Genomic_DNA"/>
</dbReference>
<evidence type="ECO:0000256" key="1">
    <source>
        <dbReference type="SAM" id="Phobius"/>
    </source>
</evidence>
<evidence type="ECO:0000313" key="2">
    <source>
        <dbReference type="EMBL" id="MDN4492025.1"/>
    </source>
</evidence>
<organism evidence="2 3">
    <name type="scientific">Ureibacillus aquaedulcis</name>
    <dbReference type="NCBI Taxonomy" id="3058421"/>
    <lineage>
        <taxon>Bacteria</taxon>
        <taxon>Bacillati</taxon>
        <taxon>Bacillota</taxon>
        <taxon>Bacilli</taxon>
        <taxon>Bacillales</taxon>
        <taxon>Caryophanaceae</taxon>
        <taxon>Ureibacillus</taxon>
    </lineage>
</organism>
<feature type="transmembrane region" description="Helical" evidence="1">
    <location>
        <begin position="39"/>
        <end position="65"/>
    </location>
</feature>
<dbReference type="InterPro" id="IPR038750">
    <property type="entry name" value="YczE/YyaS-like"/>
</dbReference>
<name>A0ABT8GKT3_9BACL</name>